<accession>A0A821SJ04</accession>
<organism evidence="2 3">
    <name type="scientific">Rotaria socialis</name>
    <dbReference type="NCBI Taxonomy" id="392032"/>
    <lineage>
        <taxon>Eukaryota</taxon>
        <taxon>Metazoa</taxon>
        <taxon>Spiralia</taxon>
        <taxon>Gnathifera</taxon>
        <taxon>Rotifera</taxon>
        <taxon>Eurotatoria</taxon>
        <taxon>Bdelloidea</taxon>
        <taxon>Philodinida</taxon>
        <taxon>Philodinidae</taxon>
        <taxon>Rotaria</taxon>
    </lineage>
</organism>
<proteinExistence type="predicted"/>
<dbReference type="Proteomes" id="UP000663848">
    <property type="component" value="Unassembled WGS sequence"/>
</dbReference>
<dbReference type="AlphaFoldDB" id="A0A821SJ04"/>
<dbReference type="EMBL" id="CAJOBR010007236">
    <property type="protein sequence ID" value="CAF4859376.1"/>
    <property type="molecule type" value="Genomic_DNA"/>
</dbReference>
<evidence type="ECO:0000313" key="1">
    <source>
        <dbReference type="EMBL" id="CAF3367350.1"/>
    </source>
</evidence>
<reference evidence="2" key="1">
    <citation type="submission" date="2021-02" db="EMBL/GenBank/DDBJ databases">
        <authorList>
            <person name="Nowell W R."/>
        </authorList>
    </citation>
    <scope>NUCLEOTIDE SEQUENCE</scope>
</reference>
<evidence type="ECO:0000313" key="3">
    <source>
        <dbReference type="Proteomes" id="UP000663848"/>
    </source>
</evidence>
<sequence length="86" mass="10057">MLGLSSDYTDNIMIFSFIRQMMVLVLVPVQYVPSLSADLVQELRDSERDELAGLFKYVNDYWMHRISVWDVFDVPEKMNSFSEGVQ</sequence>
<gene>
    <name evidence="1" type="ORF">GRG538_LOCUS6996</name>
    <name evidence="2" type="ORF">QYT958_LOCUS27799</name>
</gene>
<dbReference type="Proteomes" id="UP000663872">
    <property type="component" value="Unassembled WGS sequence"/>
</dbReference>
<protein>
    <submittedName>
        <fullName evidence="2">Uncharacterized protein</fullName>
    </submittedName>
</protein>
<evidence type="ECO:0000313" key="2">
    <source>
        <dbReference type="EMBL" id="CAF4859376.1"/>
    </source>
</evidence>
<dbReference type="EMBL" id="CAJNYT010000722">
    <property type="protein sequence ID" value="CAF3367350.1"/>
    <property type="molecule type" value="Genomic_DNA"/>
</dbReference>
<name>A0A821SJ04_9BILA</name>
<comment type="caution">
    <text evidence="2">The sequence shown here is derived from an EMBL/GenBank/DDBJ whole genome shotgun (WGS) entry which is preliminary data.</text>
</comment>